<evidence type="ECO:0000313" key="10">
    <source>
        <dbReference type="Proteomes" id="UP001161247"/>
    </source>
</evidence>
<dbReference type="CDD" id="cd23805">
    <property type="entry name" value="UBCc_UBE2T"/>
    <property type="match status" value="1"/>
</dbReference>
<dbReference type="GO" id="GO:0005524">
    <property type="term" value="F:ATP binding"/>
    <property type="evidence" value="ECO:0007669"/>
    <property type="project" value="UniProtKB-KW"/>
</dbReference>
<protein>
    <recommendedName>
        <fullName evidence="1">E2 ubiquitin-conjugating enzyme</fullName>
        <ecNumber evidence="1">2.3.2.23</ecNumber>
    </recommendedName>
</protein>
<evidence type="ECO:0000313" key="9">
    <source>
        <dbReference type="EMBL" id="CAI9100316.1"/>
    </source>
</evidence>
<evidence type="ECO:0000256" key="3">
    <source>
        <dbReference type="ARBA" id="ARBA00022741"/>
    </source>
</evidence>
<dbReference type="SMART" id="SM00212">
    <property type="entry name" value="UBCc"/>
    <property type="match status" value="1"/>
</dbReference>
<dbReference type="Gene3D" id="3.10.110.10">
    <property type="entry name" value="Ubiquitin Conjugating Enzyme"/>
    <property type="match status" value="1"/>
</dbReference>
<dbReference type="Pfam" id="PF00179">
    <property type="entry name" value="UQ_con"/>
    <property type="match status" value="1"/>
</dbReference>
<dbReference type="PROSITE" id="PS50127">
    <property type="entry name" value="UBC_2"/>
    <property type="match status" value="1"/>
</dbReference>
<gene>
    <name evidence="9" type="ORF">OLC1_LOCUS10178</name>
</gene>
<organism evidence="9 10">
    <name type="scientific">Oldenlandia corymbosa var. corymbosa</name>
    <dbReference type="NCBI Taxonomy" id="529605"/>
    <lineage>
        <taxon>Eukaryota</taxon>
        <taxon>Viridiplantae</taxon>
        <taxon>Streptophyta</taxon>
        <taxon>Embryophyta</taxon>
        <taxon>Tracheophyta</taxon>
        <taxon>Spermatophyta</taxon>
        <taxon>Magnoliopsida</taxon>
        <taxon>eudicotyledons</taxon>
        <taxon>Gunneridae</taxon>
        <taxon>Pentapetalae</taxon>
        <taxon>asterids</taxon>
        <taxon>lamiids</taxon>
        <taxon>Gentianales</taxon>
        <taxon>Rubiaceae</taxon>
        <taxon>Rubioideae</taxon>
        <taxon>Spermacoceae</taxon>
        <taxon>Hedyotis-Oldenlandia complex</taxon>
        <taxon>Oldenlandia</taxon>
    </lineage>
</organism>
<dbReference type="SUPFAM" id="SSF54495">
    <property type="entry name" value="UBC-like"/>
    <property type="match status" value="1"/>
</dbReference>
<dbReference type="InterPro" id="IPR023313">
    <property type="entry name" value="UBQ-conjugating_AS"/>
</dbReference>
<feature type="domain" description="UBC core" evidence="8">
    <location>
        <begin position="6"/>
        <end position="165"/>
    </location>
</feature>
<accession>A0AAV1CX87</accession>
<dbReference type="GO" id="GO:0061631">
    <property type="term" value="F:ubiquitin conjugating enzyme activity"/>
    <property type="evidence" value="ECO:0007669"/>
    <property type="project" value="UniProtKB-EC"/>
</dbReference>
<keyword evidence="4" id="KW-0833">Ubl conjugation pathway</keyword>
<reference evidence="9" key="1">
    <citation type="submission" date="2023-03" db="EMBL/GenBank/DDBJ databases">
        <authorList>
            <person name="Julca I."/>
        </authorList>
    </citation>
    <scope>NUCLEOTIDE SEQUENCE</scope>
</reference>
<dbReference type="Proteomes" id="UP001161247">
    <property type="component" value="Chromosome 3"/>
</dbReference>
<keyword evidence="5" id="KW-0067">ATP-binding</keyword>
<keyword evidence="2" id="KW-0808">Transferase</keyword>
<dbReference type="EMBL" id="OX459120">
    <property type="protein sequence ID" value="CAI9100316.1"/>
    <property type="molecule type" value="Genomic_DNA"/>
</dbReference>
<sequence length="771" mass="85548">MAQAARLNLRMQKELKLLLSDPPPGASFPSLSADSSSSSSGPSLSSIEALIEGPEGTVYAKGFFKLKVQIPDSYPFQPPIVTFATPIYHPNIDTGGRICLDILNLPPKGAWQPSLNISTVLTSIGLLLSEPNPDDGLMHEASQEYKYNKQVFDQKARSMTEKYARIGSCEVAGAGKDCQTILNPGVDLVEATGSDTSMQEGNQCIVGNKRSFGISRKLSLESSELDRERDVGKKENGVPNENLAGKEEEFKGCKQVKNGMPSEQFQSPEELPRISKKLTLDPLLSLHVKKDNDQETMKWKQELNEMPSERIQSPKKLPRMSKKLSLNPSVSLHVEKDNVQETVKWKQESNETLSEQIHSPKKLLRMSQKLSVDASVSLHVKKDNVEENVKWKQESNEMPRKQIQSPKKLPRTSKKLSLDPLVSVHVKRDNEQETVKRKQESNEMLGEQFESQNGLPRCKKLSLDPLVSFHLKKDNKINTLVSSKGISTSKTDCSSSLPLVQAGSICQPRPDQCDESSKCKSVSVKLEELLQSLDSKKEPMDDENLLPVAQQSSTPMHSPGPAKSFPLSHAISHQRRENEFVNGDGIGLARKKHKKLGLAGRHLSNGMFPSHQCQGKGDKENLAPISIFSHAYCSKYHSSSPSLSVISDRVLCQDGNTGEKDTISLEQRHSFKPLIQLSNSRTVNSQPAMESLNPSMIPNAQHPGYFDKELQTKQDCLRSVDVGVKKPEASSQFDTDEVIVLDSEDSDGDESISTKSKISLRRRRCLGKLKR</sequence>
<dbReference type="InterPro" id="IPR000608">
    <property type="entry name" value="UBC"/>
</dbReference>
<evidence type="ECO:0000256" key="2">
    <source>
        <dbReference type="ARBA" id="ARBA00022679"/>
    </source>
</evidence>
<evidence type="ECO:0000256" key="6">
    <source>
        <dbReference type="PROSITE-ProRule" id="PRU10133"/>
    </source>
</evidence>
<feature type="region of interest" description="Disordered" evidence="7">
    <location>
        <begin position="387"/>
        <end position="416"/>
    </location>
</feature>
<dbReference type="FunFam" id="3.10.110.10:FF:000041">
    <property type="entry name" value="Ubiquitin-conjugating enzyme E2 T"/>
    <property type="match status" value="1"/>
</dbReference>
<dbReference type="InterPro" id="IPR016135">
    <property type="entry name" value="UBQ-conjugating_enzyme/RWD"/>
</dbReference>
<feature type="active site" description="Glycyl thioester intermediate" evidence="6">
    <location>
        <position position="99"/>
    </location>
</feature>
<dbReference type="PANTHER" id="PTHR24068">
    <property type="entry name" value="UBIQUITIN-CONJUGATING ENZYME E2"/>
    <property type="match status" value="1"/>
</dbReference>
<keyword evidence="10" id="KW-1185">Reference proteome</keyword>
<dbReference type="AlphaFoldDB" id="A0AAV1CX87"/>
<proteinExistence type="predicted"/>
<dbReference type="EC" id="2.3.2.23" evidence="1"/>
<feature type="compositionally biased region" description="Basic and acidic residues" evidence="7">
    <location>
        <begin position="387"/>
        <end position="400"/>
    </location>
</feature>
<keyword evidence="3" id="KW-0547">Nucleotide-binding</keyword>
<evidence type="ECO:0000256" key="4">
    <source>
        <dbReference type="ARBA" id="ARBA00022786"/>
    </source>
</evidence>
<evidence type="ECO:0000256" key="7">
    <source>
        <dbReference type="SAM" id="MobiDB-lite"/>
    </source>
</evidence>
<evidence type="ECO:0000256" key="1">
    <source>
        <dbReference type="ARBA" id="ARBA00012486"/>
    </source>
</evidence>
<dbReference type="PROSITE" id="PS00183">
    <property type="entry name" value="UBC_1"/>
    <property type="match status" value="1"/>
</dbReference>
<evidence type="ECO:0000259" key="8">
    <source>
        <dbReference type="PROSITE" id="PS50127"/>
    </source>
</evidence>
<evidence type="ECO:0000256" key="5">
    <source>
        <dbReference type="ARBA" id="ARBA00022840"/>
    </source>
</evidence>
<name>A0AAV1CX87_OLDCO</name>